<dbReference type="EMBL" id="JAHRIO010090974">
    <property type="protein sequence ID" value="MEQ2188388.1"/>
    <property type="molecule type" value="Genomic_DNA"/>
</dbReference>
<evidence type="ECO:0000313" key="3">
    <source>
        <dbReference type="Proteomes" id="UP001476798"/>
    </source>
</evidence>
<name>A0ABV0PY18_9TELE</name>
<feature type="region of interest" description="Disordered" evidence="1">
    <location>
        <begin position="83"/>
        <end position="102"/>
    </location>
</feature>
<sequence>SHAGLTVVEDPRELFTAACFCSQVYQERALLKQPVASTDAAFAQHPQTKIFTNRSQELSVSLLCLRMPCFFLMISAASAPMVSSMSSGSTLSNQRSSLKQKQ</sequence>
<gene>
    <name evidence="2" type="ORF">GOODEAATRI_014396</name>
</gene>
<reference evidence="2 3" key="1">
    <citation type="submission" date="2021-06" db="EMBL/GenBank/DDBJ databases">
        <authorList>
            <person name="Palmer J.M."/>
        </authorList>
    </citation>
    <scope>NUCLEOTIDE SEQUENCE [LARGE SCALE GENOMIC DNA]</scope>
    <source>
        <strain evidence="2 3">GA_2019</strain>
        <tissue evidence="2">Muscle</tissue>
    </source>
</reference>
<accession>A0ABV0PY18</accession>
<evidence type="ECO:0000313" key="2">
    <source>
        <dbReference type="EMBL" id="MEQ2188388.1"/>
    </source>
</evidence>
<keyword evidence="3" id="KW-1185">Reference proteome</keyword>
<feature type="non-terminal residue" evidence="2">
    <location>
        <position position="1"/>
    </location>
</feature>
<dbReference type="Proteomes" id="UP001476798">
    <property type="component" value="Unassembled WGS sequence"/>
</dbReference>
<evidence type="ECO:0000256" key="1">
    <source>
        <dbReference type="SAM" id="MobiDB-lite"/>
    </source>
</evidence>
<protein>
    <submittedName>
        <fullName evidence="2">Uncharacterized protein</fullName>
    </submittedName>
</protein>
<feature type="compositionally biased region" description="Low complexity" evidence="1">
    <location>
        <begin position="83"/>
        <end position="92"/>
    </location>
</feature>
<comment type="caution">
    <text evidence="2">The sequence shown here is derived from an EMBL/GenBank/DDBJ whole genome shotgun (WGS) entry which is preliminary data.</text>
</comment>
<feature type="compositionally biased region" description="Polar residues" evidence="1">
    <location>
        <begin position="93"/>
        <end position="102"/>
    </location>
</feature>
<organism evidence="2 3">
    <name type="scientific">Goodea atripinnis</name>
    <dbReference type="NCBI Taxonomy" id="208336"/>
    <lineage>
        <taxon>Eukaryota</taxon>
        <taxon>Metazoa</taxon>
        <taxon>Chordata</taxon>
        <taxon>Craniata</taxon>
        <taxon>Vertebrata</taxon>
        <taxon>Euteleostomi</taxon>
        <taxon>Actinopterygii</taxon>
        <taxon>Neopterygii</taxon>
        <taxon>Teleostei</taxon>
        <taxon>Neoteleostei</taxon>
        <taxon>Acanthomorphata</taxon>
        <taxon>Ovalentaria</taxon>
        <taxon>Atherinomorphae</taxon>
        <taxon>Cyprinodontiformes</taxon>
        <taxon>Goodeidae</taxon>
        <taxon>Goodea</taxon>
    </lineage>
</organism>
<proteinExistence type="predicted"/>